<dbReference type="InterPro" id="IPR036770">
    <property type="entry name" value="Ankyrin_rpt-contain_sf"/>
</dbReference>
<dbReference type="Gene3D" id="1.25.40.20">
    <property type="entry name" value="Ankyrin repeat-containing domain"/>
    <property type="match status" value="1"/>
</dbReference>
<name>A0A6C0IF16_9ZZZZ</name>
<dbReference type="SUPFAM" id="SSF48403">
    <property type="entry name" value="Ankyrin repeat"/>
    <property type="match status" value="1"/>
</dbReference>
<dbReference type="SMART" id="SM00248">
    <property type="entry name" value="ANK"/>
    <property type="match status" value="5"/>
</dbReference>
<dbReference type="PANTHER" id="PTHR24193:SF121">
    <property type="entry name" value="ADA2A-CONTAINING COMPLEX COMPONENT 3, ISOFORM D"/>
    <property type="match status" value="1"/>
</dbReference>
<keyword evidence="2" id="KW-0040">ANK repeat</keyword>
<sequence length="793" mass="91732">MYGGVRVTKQNNIFNLIRNPQATVDNLKKLIELAAEKLNDNEDGKNPLELAIELGKNDMADFLRTKGLKEKNPIVDNIIKNMKENKSVEELRDLIKDENLELLSNDDKTKIINIILKNFDGIYVDQIRLKLNELVKKKFNNILSEDYSASILIKIHDRHLDFFKFFVEKAAKSKILTYNFPLLAFFIKYSSNNVPEKIELLIQNGADINVIFDTGVDQTKINLLGFIYAHVNDDILIYKLYKILIEAGLNPDANIVDMQLPILFLAIYRQNKKLFDFFIENGADVNKVVRNVDRVVRNTSPLHIACSTFSGRYYISTPKIYYVEKLVEKGADVNKLVEDTTPLYLICEHIQNKEYVNIVKYLLENGANKDITYKNVTLIKYVEERYASETNNEVKELYKEVLKLLGVDTKEKMWKGSTRSDIDKYDIFFEKPYDYSCCPICLEYIERKEGCMYMSHNCAATKHDYHKKLYNIYAYEKYQGTPKQVEWCTVCGRVTKNHKHYILSLATNPSTTLAPLDPEIQAQLDANQNVVFFDNANCLGFGGGGTLEKAARFRRLREYTLELQEDLGKKKHSEVMDELIEEVFNAPLIRNRKLTKILEDKKWNINIEKFPENVRNTRNNNGNRNYANIPFEGMLPSVLPSKDHDCIIMGNDDEGKEENPVVHFHHETRGGMNHDGIDICQKDLARAIEVANKEFGDERFGKCWFPQCQAILHPEEIKPHVPEVLYLEYKKKFNKKMAKAGGYRYTRKTNKTRKYKGGNKNNSNDESVLHKLDLSDVTCALPNFTKDGKLRKN</sequence>
<proteinExistence type="predicted"/>
<evidence type="ECO:0000256" key="2">
    <source>
        <dbReference type="ARBA" id="ARBA00023043"/>
    </source>
</evidence>
<keyword evidence="1" id="KW-0677">Repeat</keyword>
<organism evidence="3">
    <name type="scientific">viral metagenome</name>
    <dbReference type="NCBI Taxonomy" id="1070528"/>
    <lineage>
        <taxon>unclassified sequences</taxon>
        <taxon>metagenomes</taxon>
        <taxon>organismal metagenomes</taxon>
    </lineage>
</organism>
<dbReference type="Pfam" id="PF12796">
    <property type="entry name" value="Ank_2"/>
    <property type="match status" value="1"/>
</dbReference>
<evidence type="ECO:0000256" key="1">
    <source>
        <dbReference type="ARBA" id="ARBA00022737"/>
    </source>
</evidence>
<reference evidence="3" key="1">
    <citation type="journal article" date="2020" name="Nature">
        <title>Giant virus diversity and host interactions through global metagenomics.</title>
        <authorList>
            <person name="Schulz F."/>
            <person name="Roux S."/>
            <person name="Paez-Espino D."/>
            <person name="Jungbluth S."/>
            <person name="Walsh D.A."/>
            <person name="Denef V.J."/>
            <person name="McMahon K.D."/>
            <person name="Konstantinidis K.T."/>
            <person name="Eloe-Fadrosh E.A."/>
            <person name="Kyrpides N.C."/>
            <person name="Woyke T."/>
        </authorList>
    </citation>
    <scope>NUCLEOTIDE SEQUENCE</scope>
    <source>
        <strain evidence="3">GVMAG-M-3300023184-77</strain>
    </source>
</reference>
<dbReference type="InterPro" id="IPR050663">
    <property type="entry name" value="Ankyrin-SOCS_Box"/>
</dbReference>
<dbReference type="GO" id="GO:0045944">
    <property type="term" value="P:positive regulation of transcription by RNA polymerase II"/>
    <property type="evidence" value="ECO:0007669"/>
    <property type="project" value="TreeGrafter"/>
</dbReference>
<protein>
    <submittedName>
        <fullName evidence="3">Uncharacterized protein</fullName>
    </submittedName>
</protein>
<dbReference type="PANTHER" id="PTHR24193">
    <property type="entry name" value="ANKYRIN REPEAT PROTEIN"/>
    <property type="match status" value="1"/>
</dbReference>
<accession>A0A6C0IF16</accession>
<dbReference type="GO" id="GO:0000976">
    <property type="term" value="F:transcription cis-regulatory region binding"/>
    <property type="evidence" value="ECO:0007669"/>
    <property type="project" value="TreeGrafter"/>
</dbReference>
<evidence type="ECO:0000313" key="3">
    <source>
        <dbReference type="EMBL" id="QHT91369.1"/>
    </source>
</evidence>
<dbReference type="EMBL" id="MN740165">
    <property type="protein sequence ID" value="QHT91369.1"/>
    <property type="molecule type" value="Genomic_DNA"/>
</dbReference>
<dbReference type="InterPro" id="IPR002110">
    <property type="entry name" value="Ankyrin_rpt"/>
</dbReference>
<dbReference type="AlphaFoldDB" id="A0A6C0IF16"/>
<dbReference type="GO" id="GO:0005634">
    <property type="term" value="C:nucleus"/>
    <property type="evidence" value="ECO:0007669"/>
    <property type="project" value="TreeGrafter"/>
</dbReference>